<dbReference type="AlphaFoldDB" id="A0A6G0XA98"/>
<feature type="region of interest" description="Disordered" evidence="5">
    <location>
        <begin position="142"/>
        <end position="174"/>
    </location>
</feature>
<name>A0A6G0XA98_9STRA</name>
<evidence type="ECO:0000256" key="5">
    <source>
        <dbReference type="SAM" id="MobiDB-lite"/>
    </source>
</evidence>
<comment type="subcellular location">
    <subcellularLocation>
        <location evidence="1">Membrane</location>
        <topology evidence="1">Multi-pass membrane protein</topology>
    </subcellularLocation>
</comment>
<keyword evidence="4" id="KW-0472">Membrane</keyword>
<feature type="domain" description="Sugar phosphate transporter" evidence="6">
    <location>
        <begin position="57"/>
        <end position="132"/>
    </location>
</feature>
<feature type="compositionally biased region" description="Basic residues" evidence="5">
    <location>
        <begin position="165"/>
        <end position="174"/>
    </location>
</feature>
<evidence type="ECO:0000259" key="6">
    <source>
        <dbReference type="Pfam" id="PF03151"/>
    </source>
</evidence>
<dbReference type="PANTHER" id="PTHR11132">
    <property type="entry name" value="SOLUTE CARRIER FAMILY 35"/>
    <property type="match status" value="1"/>
</dbReference>
<dbReference type="InterPro" id="IPR004853">
    <property type="entry name" value="Sugar_P_trans_dom"/>
</dbReference>
<dbReference type="Pfam" id="PF03151">
    <property type="entry name" value="TPT"/>
    <property type="match status" value="1"/>
</dbReference>
<evidence type="ECO:0000313" key="8">
    <source>
        <dbReference type="Proteomes" id="UP000481153"/>
    </source>
</evidence>
<keyword evidence="8" id="KW-1185">Reference proteome</keyword>
<dbReference type="GO" id="GO:0016020">
    <property type="term" value="C:membrane"/>
    <property type="evidence" value="ECO:0007669"/>
    <property type="project" value="UniProtKB-SubCell"/>
</dbReference>
<evidence type="ECO:0000256" key="1">
    <source>
        <dbReference type="ARBA" id="ARBA00004141"/>
    </source>
</evidence>
<proteinExistence type="predicted"/>
<dbReference type="Proteomes" id="UP000481153">
    <property type="component" value="Unassembled WGS sequence"/>
</dbReference>
<keyword evidence="2" id="KW-0812">Transmembrane</keyword>
<gene>
    <name evidence="7" type="ORF">Ae201684_006853</name>
</gene>
<evidence type="ECO:0000256" key="4">
    <source>
        <dbReference type="ARBA" id="ARBA00023136"/>
    </source>
</evidence>
<dbReference type="InterPro" id="IPR050186">
    <property type="entry name" value="TPT_transporter"/>
</dbReference>
<feature type="compositionally biased region" description="Low complexity" evidence="5">
    <location>
        <begin position="151"/>
        <end position="162"/>
    </location>
</feature>
<evidence type="ECO:0000313" key="7">
    <source>
        <dbReference type="EMBL" id="KAF0737045.1"/>
    </source>
</evidence>
<protein>
    <recommendedName>
        <fullName evidence="6">Sugar phosphate transporter domain-containing protein</fullName>
    </recommendedName>
</protein>
<reference evidence="7 8" key="1">
    <citation type="submission" date="2019-07" db="EMBL/GenBank/DDBJ databases">
        <title>Genomics analysis of Aphanomyces spp. identifies a new class of oomycete effector associated with host adaptation.</title>
        <authorList>
            <person name="Gaulin E."/>
        </authorList>
    </citation>
    <scope>NUCLEOTIDE SEQUENCE [LARGE SCALE GENOMIC DNA]</scope>
    <source>
        <strain evidence="7 8">ATCC 201684</strain>
    </source>
</reference>
<evidence type="ECO:0000256" key="3">
    <source>
        <dbReference type="ARBA" id="ARBA00022989"/>
    </source>
</evidence>
<dbReference type="EMBL" id="VJMJ01000085">
    <property type="protein sequence ID" value="KAF0737045.1"/>
    <property type="molecule type" value="Genomic_DNA"/>
</dbReference>
<comment type="caution">
    <text evidence="7">The sequence shown here is derived from an EMBL/GenBank/DDBJ whole genome shotgun (WGS) entry which is preliminary data.</text>
</comment>
<dbReference type="VEuPathDB" id="FungiDB:AeMF1_018591"/>
<organism evidence="7 8">
    <name type="scientific">Aphanomyces euteiches</name>
    <dbReference type="NCBI Taxonomy" id="100861"/>
    <lineage>
        <taxon>Eukaryota</taxon>
        <taxon>Sar</taxon>
        <taxon>Stramenopiles</taxon>
        <taxon>Oomycota</taxon>
        <taxon>Saprolegniomycetes</taxon>
        <taxon>Saprolegniales</taxon>
        <taxon>Verrucalvaceae</taxon>
        <taxon>Aphanomyces</taxon>
    </lineage>
</organism>
<evidence type="ECO:0000256" key="2">
    <source>
        <dbReference type="ARBA" id="ARBA00022692"/>
    </source>
</evidence>
<sequence length="174" mass="19458">MLANVFITLRAALIKRIESFIPADVIFSSTLYYAMQLQWLLAGVSIVHGGLHRRFDFNTKEILFAHVNGIFFYVHHRCSYIVLTTTDLLKHGIANAMRRVSTILFSVSYFAVPLHPTNACGMAIACVGAWFHSYALQHELHPSHTHPTNASNTTSDNKSSESSTKHSKSKNLVV</sequence>
<keyword evidence="3" id="KW-1133">Transmembrane helix</keyword>
<accession>A0A6G0XA98</accession>